<comment type="caution">
    <text evidence="2">The sequence shown here is derived from an EMBL/GenBank/DDBJ whole genome shotgun (WGS) entry which is preliminary data.</text>
</comment>
<feature type="compositionally biased region" description="Polar residues" evidence="1">
    <location>
        <begin position="35"/>
        <end position="44"/>
    </location>
</feature>
<protein>
    <submittedName>
        <fullName evidence="2">Uncharacterized protein</fullName>
    </submittedName>
</protein>
<feature type="compositionally biased region" description="Basic and acidic residues" evidence="1">
    <location>
        <begin position="47"/>
        <end position="61"/>
    </location>
</feature>
<reference evidence="2 3" key="1">
    <citation type="submission" date="2023-02" db="EMBL/GenBank/DDBJ databases">
        <title>LHISI_Scaffold_Assembly.</title>
        <authorList>
            <person name="Stuart O.P."/>
            <person name="Cleave R."/>
            <person name="Magrath M.J.L."/>
            <person name="Mikheyev A.S."/>
        </authorList>
    </citation>
    <scope>NUCLEOTIDE SEQUENCE [LARGE SCALE GENOMIC DNA]</scope>
    <source>
        <strain evidence="2">Daus_M_001</strain>
        <tissue evidence="2">Leg muscle</tissue>
    </source>
</reference>
<feature type="region of interest" description="Disordered" evidence="1">
    <location>
        <begin position="602"/>
        <end position="635"/>
    </location>
</feature>
<keyword evidence="3" id="KW-1185">Reference proteome</keyword>
<feature type="region of interest" description="Disordered" evidence="1">
    <location>
        <begin position="551"/>
        <end position="575"/>
    </location>
</feature>
<dbReference type="Proteomes" id="UP001159363">
    <property type="component" value="Chromosome 6"/>
</dbReference>
<feature type="region of interest" description="Disordered" evidence="1">
    <location>
        <begin position="723"/>
        <end position="743"/>
    </location>
</feature>
<evidence type="ECO:0000256" key="1">
    <source>
        <dbReference type="SAM" id="MobiDB-lite"/>
    </source>
</evidence>
<feature type="compositionally biased region" description="Low complexity" evidence="1">
    <location>
        <begin position="339"/>
        <end position="353"/>
    </location>
</feature>
<evidence type="ECO:0000313" key="3">
    <source>
        <dbReference type="Proteomes" id="UP001159363"/>
    </source>
</evidence>
<gene>
    <name evidence="2" type="ORF">PR048_019224</name>
</gene>
<organism evidence="2 3">
    <name type="scientific">Dryococelus australis</name>
    <dbReference type="NCBI Taxonomy" id="614101"/>
    <lineage>
        <taxon>Eukaryota</taxon>
        <taxon>Metazoa</taxon>
        <taxon>Ecdysozoa</taxon>
        <taxon>Arthropoda</taxon>
        <taxon>Hexapoda</taxon>
        <taxon>Insecta</taxon>
        <taxon>Pterygota</taxon>
        <taxon>Neoptera</taxon>
        <taxon>Polyneoptera</taxon>
        <taxon>Phasmatodea</taxon>
        <taxon>Verophasmatodea</taxon>
        <taxon>Anareolatae</taxon>
        <taxon>Phasmatidae</taxon>
        <taxon>Eurycanthinae</taxon>
        <taxon>Dryococelus</taxon>
    </lineage>
</organism>
<accession>A0ABQ9H2W1</accession>
<proteinExistence type="predicted"/>
<feature type="compositionally biased region" description="Polar residues" evidence="1">
    <location>
        <begin position="731"/>
        <end position="743"/>
    </location>
</feature>
<sequence length="743" mass="82205">MLMTTCECCREALCTLYHITKRCPWHEASDRMASISNTSKNSNPMEEVVRGPKNQLHEPEKGSGSVDRSIQCFIVRRTRIHPQPAASTARQLVWLYNPRIRKELYSNLQKRCERPYSILKKVNDVIFWICRQGSQAEPKIVHIDRLDSMKVRTLQCVWENRLGEGQCYALAASPAASAMCGAYTFTLAAGVAEYSRRHHLAILVEQLVQVSLFEVERQVGDVERDGVRVWFWTTNPFWKPHPRVVDGQLEETQRSVYTALNSAGQRSTRHDSCLFGFGLGSTHHPGLRQLLNLLQPRQNCISQPNPVGISSCRLPAGEAPPRSSLPTVVPCTHQDCSEPSSNSHSHPPGQGHPVWNRQPLVWGLPDNLQPQPTPGYHQHHRWHHVLEPAAAAIRSHCSCVSNYPGPPSRWVNCGTVPPHPPGHDSQNHKNIYITTTCIDNSFSCVAYPSSIWCSDQEDRTGSVLTRASTSKASTSGSLAMIFLGSNSLPTFSRNNFAGSAPTNDESLRNHFCPVAAMGSLRLRVHEIPTFAICAWMPLACRAFTAASADTGLSKSTKPYPHEPNSNHISTDADVPTKQRDPGGNMDLATVFVTSASTKPQNSRVDTRVAGFPPGSFVSRGNGPATPTSAKTQHDAECSSTTFPDFAGFHKKTQCLYLSSPSCPETLHTPWFYWPPDISLDDSVLHCVIIEMDDETLPVDIFGKKRGVSITDFLRDNISNNEGEPGMGISYMDTTPLSQVSENL</sequence>
<feature type="region of interest" description="Disordered" evidence="1">
    <location>
        <begin position="323"/>
        <end position="358"/>
    </location>
</feature>
<evidence type="ECO:0000313" key="2">
    <source>
        <dbReference type="EMBL" id="KAJ8878641.1"/>
    </source>
</evidence>
<feature type="region of interest" description="Disordered" evidence="1">
    <location>
        <begin position="35"/>
        <end position="64"/>
    </location>
</feature>
<dbReference type="EMBL" id="JARBHB010000007">
    <property type="protein sequence ID" value="KAJ8878641.1"/>
    <property type="molecule type" value="Genomic_DNA"/>
</dbReference>
<name>A0ABQ9H2W1_9NEOP</name>